<dbReference type="SUPFAM" id="SSF54506">
    <property type="entry name" value="Diaminopimelate epimerase-like"/>
    <property type="match status" value="1"/>
</dbReference>
<dbReference type="PANTHER" id="PTHR13774">
    <property type="entry name" value="PHENAZINE BIOSYNTHESIS PROTEIN"/>
    <property type="match status" value="1"/>
</dbReference>
<comment type="similarity">
    <text evidence="1">Belongs to the PhzF family.</text>
</comment>
<dbReference type="PANTHER" id="PTHR13774:SF32">
    <property type="entry name" value="ANTISENSE-ENHANCING SEQUENCE 1"/>
    <property type="match status" value="1"/>
</dbReference>
<evidence type="ECO:0000313" key="3">
    <source>
        <dbReference type="Proteomes" id="UP001059672"/>
    </source>
</evidence>
<dbReference type="InterPro" id="IPR003719">
    <property type="entry name" value="Phenazine_PhzF-like"/>
</dbReference>
<dbReference type="PIRSF" id="PIRSF016184">
    <property type="entry name" value="PhzC_PhzF"/>
    <property type="match status" value="1"/>
</dbReference>
<dbReference type="EMBL" id="CP073346">
    <property type="protein sequence ID" value="UTW06618.1"/>
    <property type="molecule type" value="Genomic_DNA"/>
</dbReference>
<sequence length="290" mass="31351">MHYWQLDVFAEQPLTGNGLAVFPDARTLSATAMQRLTQELRQFESIFLLPGHGTGQFEARIFTAEEELPFAGHPIIGAAALLHHLHAPAELAELAEWTLQLSAKSVHVTTRRHGPGFYAEMDQGQAEFGQRLDTAAARTVADAFGLADDQLDLRYPPTVVSTGLPYLLLPVTAAGLARAKQRRLLDPELRACGAAFVFLLDVDNREGRTWDPAGVIEDVATGSAAGPVAAYLVEQGLHARGEAFRLNQGRFLHRPSTLEVCVGVEGRVRVGGHVQLLARAELLVAPTALG</sequence>
<protein>
    <submittedName>
        <fullName evidence="2">PhzF family phenazine biosynthesis protein</fullName>
    </submittedName>
</protein>
<proteinExistence type="inferred from homology"/>
<dbReference type="Proteomes" id="UP001059672">
    <property type="component" value="Chromosome"/>
</dbReference>
<name>A0ABY5H4P2_9PSED</name>
<reference evidence="2" key="1">
    <citation type="submission" date="2021-04" db="EMBL/GenBank/DDBJ databases">
        <title>Oceanospirillales bacteria with DddD are important DMSP degraders in coastal seawater.</title>
        <authorList>
            <person name="Liu J."/>
        </authorList>
    </citation>
    <scope>NUCLEOTIDE SEQUENCE</scope>
    <source>
        <strain evidence="2">D13-4</strain>
    </source>
</reference>
<dbReference type="Gene3D" id="3.10.310.10">
    <property type="entry name" value="Diaminopimelate Epimerase, Chain A, domain 1"/>
    <property type="match status" value="2"/>
</dbReference>
<organism evidence="2 3">
    <name type="scientific">Pseudomonas benzenivorans</name>
    <dbReference type="NCBI Taxonomy" id="556533"/>
    <lineage>
        <taxon>Bacteria</taxon>
        <taxon>Pseudomonadati</taxon>
        <taxon>Pseudomonadota</taxon>
        <taxon>Gammaproteobacteria</taxon>
        <taxon>Pseudomonadales</taxon>
        <taxon>Pseudomonadaceae</taxon>
        <taxon>Pseudomonas</taxon>
    </lineage>
</organism>
<evidence type="ECO:0000256" key="1">
    <source>
        <dbReference type="ARBA" id="ARBA00008270"/>
    </source>
</evidence>
<gene>
    <name evidence="2" type="ORF">KDW96_15770</name>
</gene>
<dbReference type="RefSeq" id="WP_255837182.1">
    <property type="nucleotide sequence ID" value="NZ_CP073346.1"/>
</dbReference>
<accession>A0ABY5H4P2</accession>
<dbReference type="NCBIfam" id="TIGR00654">
    <property type="entry name" value="PhzF_family"/>
    <property type="match status" value="1"/>
</dbReference>
<keyword evidence="3" id="KW-1185">Reference proteome</keyword>
<dbReference type="Pfam" id="PF02567">
    <property type="entry name" value="PhzC-PhzF"/>
    <property type="match status" value="1"/>
</dbReference>
<evidence type="ECO:0000313" key="2">
    <source>
        <dbReference type="EMBL" id="UTW06618.1"/>
    </source>
</evidence>